<keyword evidence="3" id="KW-1185">Reference proteome</keyword>
<sequence>MWRCTGAQVSVYPARVGCTWWVPWLNDLPGRPLFTLFVDGVGIAEVDDPASQAPAGTSTPPAGPRWTPGARKGFRAHAGTRAYGGETGRPCDVVWCSCGLLADSE</sequence>
<evidence type="ECO:0000313" key="3">
    <source>
        <dbReference type="Proteomes" id="UP000253507"/>
    </source>
</evidence>
<proteinExistence type="predicted"/>
<dbReference type="Proteomes" id="UP000253507">
    <property type="component" value="Unassembled WGS sequence"/>
</dbReference>
<reference evidence="2 3" key="1">
    <citation type="submission" date="2018-06" db="EMBL/GenBank/DDBJ databases">
        <title>Streptomyces reniochalinae sp. nov. and Streptomyces diacarnus sp. nov. from marine sponges.</title>
        <authorList>
            <person name="Li L."/>
        </authorList>
    </citation>
    <scope>NUCLEOTIDE SEQUENCE [LARGE SCALE GENOMIC DNA]</scope>
    <source>
        <strain evidence="2 3">LHW50302</strain>
    </source>
</reference>
<feature type="region of interest" description="Disordered" evidence="1">
    <location>
        <begin position="48"/>
        <end position="72"/>
    </location>
</feature>
<comment type="caution">
    <text evidence="2">The sequence shown here is derived from an EMBL/GenBank/DDBJ whole genome shotgun (WGS) entry which is preliminary data.</text>
</comment>
<organism evidence="2 3">
    <name type="scientific">Streptomyces reniochalinae</name>
    <dbReference type="NCBI Taxonomy" id="2250578"/>
    <lineage>
        <taxon>Bacteria</taxon>
        <taxon>Bacillati</taxon>
        <taxon>Actinomycetota</taxon>
        <taxon>Actinomycetes</taxon>
        <taxon>Kitasatosporales</taxon>
        <taxon>Streptomycetaceae</taxon>
        <taxon>Streptomyces</taxon>
    </lineage>
</organism>
<dbReference type="AlphaFoldDB" id="A0A367E713"/>
<name>A0A367E713_9ACTN</name>
<accession>A0A367E713</accession>
<protein>
    <submittedName>
        <fullName evidence="2">Uncharacterized protein</fullName>
    </submittedName>
</protein>
<evidence type="ECO:0000256" key="1">
    <source>
        <dbReference type="SAM" id="MobiDB-lite"/>
    </source>
</evidence>
<feature type="compositionally biased region" description="Low complexity" evidence="1">
    <location>
        <begin position="49"/>
        <end position="60"/>
    </location>
</feature>
<gene>
    <name evidence="2" type="ORF">DQ392_30315</name>
</gene>
<evidence type="ECO:0000313" key="2">
    <source>
        <dbReference type="EMBL" id="RCG13824.1"/>
    </source>
</evidence>
<dbReference type="EMBL" id="QOIM01000046">
    <property type="protein sequence ID" value="RCG13824.1"/>
    <property type="molecule type" value="Genomic_DNA"/>
</dbReference>